<keyword evidence="3" id="KW-1185">Reference proteome</keyword>
<comment type="caution">
    <text evidence="2">The sequence shown here is derived from an EMBL/GenBank/DDBJ whole genome shotgun (WGS) entry which is preliminary data.</text>
</comment>
<dbReference type="Proteomes" id="UP001501084">
    <property type="component" value="Unassembled WGS sequence"/>
</dbReference>
<protein>
    <submittedName>
        <fullName evidence="2">Uncharacterized protein</fullName>
    </submittedName>
</protein>
<sequence length="76" mass="9017">MQYPMSPSELADELGHTPGVHPGHRVRKFLRLRYPDHPSHQPWVLDEQMADAVRAHFEVRSHFDRRAGRRPRLLDR</sequence>
<gene>
    <name evidence="2" type="ORF">GCM10009786_20270</name>
</gene>
<reference evidence="2 3" key="1">
    <citation type="journal article" date="2019" name="Int. J. Syst. Evol. Microbiol.">
        <title>The Global Catalogue of Microorganisms (GCM) 10K type strain sequencing project: providing services to taxonomists for standard genome sequencing and annotation.</title>
        <authorList>
            <consortium name="The Broad Institute Genomics Platform"/>
            <consortium name="The Broad Institute Genome Sequencing Center for Infectious Disease"/>
            <person name="Wu L."/>
            <person name="Ma J."/>
        </authorList>
    </citation>
    <scope>NUCLEOTIDE SEQUENCE [LARGE SCALE GENOMIC DNA]</scope>
    <source>
        <strain evidence="2 3">JCM 14919</strain>
    </source>
</reference>
<evidence type="ECO:0000256" key="1">
    <source>
        <dbReference type="SAM" id="MobiDB-lite"/>
    </source>
</evidence>
<dbReference type="EMBL" id="BAAAOP010000007">
    <property type="protein sequence ID" value="GAA2188982.1"/>
    <property type="molecule type" value="Genomic_DNA"/>
</dbReference>
<accession>A0ABN3B7E7</accession>
<evidence type="ECO:0000313" key="2">
    <source>
        <dbReference type="EMBL" id="GAA2188982.1"/>
    </source>
</evidence>
<evidence type="ECO:0000313" key="3">
    <source>
        <dbReference type="Proteomes" id="UP001501084"/>
    </source>
</evidence>
<proteinExistence type="predicted"/>
<name>A0ABN3B7E7_9MICO</name>
<feature type="region of interest" description="Disordered" evidence="1">
    <location>
        <begin position="1"/>
        <end position="22"/>
    </location>
</feature>
<organism evidence="2 3">
    <name type="scientific">Leucobacter alluvii</name>
    <dbReference type="NCBI Taxonomy" id="340321"/>
    <lineage>
        <taxon>Bacteria</taxon>
        <taxon>Bacillati</taxon>
        <taxon>Actinomycetota</taxon>
        <taxon>Actinomycetes</taxon>
        <taxon>Micrococcales</taxon>
        <taxon>Microbacteriaceae</taxon>
        <taxon>Leucobacter</taxon>
    </lineage>
</organism>